<feature type="domain" description="Ubiquitin-like" evidence="4">
    <location>
        <begin position="237"/>
        <end position="306"/>
    </location>
</feature>
<reference evidence="5 6" key="1">
    <citation type="journal article" date="2017" name="Genome Announc.">
        <title>Genome sequence of the saprophytic ascomycete Epicoccum nigrum ICMP 19927 strain isolated from New Zealand.</title>
        <authorList>
            <person name="Fokin M."/>
            <person name="Fleetwood D."/>
            <person name="Weir B.S."/>
            <person name="Villas-Boas S.G."/>
        </authorList>
    </citation>
    <scope>NUCLEOTIDE SEQUENCE [LARGE SCALE GENOMIC DNA]</scope>
    <source>
        <strain evidence="5 6">ICMP 19927</strain>
    </source>
</reference>
<feature type="compositionally biased region" description="Low complexity" evidence="3">
    <location>
        <begin position="53"/>
        <end position="68"/>
    </location>
</feature>
<dbReference type="InParanoid" id="A0A1Y2LK67"/>
<gene>
    <name evidence="5" type="ORF">B5807_11419</name>
</gene>
<feature type="compositionally biased region" description="Basic residues" evidence="3">
    <location>
        <begin position="100"/>
        <end position="123"/>
    </location>
</feature>
<keyword evidence="2" id="KW-0833">Ubl conjugation pathway</keyword>
<name>A0A1Y2LK67_EPING</name>
<dbReference type="STRING" id="105696.A0A1Y2LK67"/>
<feature type="region of interest" description="Disordered" evidence="3">
    <location>
        <begin position="25"/>
        <end position="230"/>
    </location>
</feature>
<dbReference type="PROSITE" id="PS50053">
    <property type="entry name" value="UBIQUITIN_2"/>
    <property type="match status" value="1"/>
</dbReference>
<evidence type="ECO:0000256" key="1">
    <source>
        <dbReference type="ARBA" id="ARBA00014108"/>
    </source>
</evidence>
<organism evidence="5 6">
    <name type="scientific">Epicoccum nigrum</name>
    <name type="common">Soil fungus</name>
    <name type="synonym">Epicoccum purpurascens</name>
    <dbReference type="NCBI Taxonomy" id="105696"/>
    <lineage>
        <taxon>Eukaryota</taxon>
        <taxon>Fungi</taxon>
        <taxon>Dikarya</taxon>
        <taxon>Ascomycota</taxon>
        <taxon>Pezizomycotina</taxon>
        <taxon>Dothideomycetes</taxon>
        <taxon>Pleosporomycetidae</taxon>
        <taxon>Pleosporales</taxon>
        <taxon>Pleosporineae</taxon>
        <taxon>Didymellaceae</taxon>
        <taxon>Epicoccum</taxon>
    </lineage>
</organism>
<dbReference type="SUPFAM" id="SSF54236">
    <property type="entry name" value="Ubiquitin-like"/>
    <property type="match status" value="1"/>
</dbReference>
<dbReference type="SMART" id="SM00213">
    <property type="entry name" value="UBQ"/>
    <property type="match status" value="1"/>
</dbReference>
<evidence type="ECO:0000313" key="5">
    <source>
        <dbReference type="EMBL" id="OSS43999.1"/>
    </source>
</evidence>
<dbReference type="PANTHER" id="PTHR13042">
    <property type="entry name" value="UBIQUITIN-LIKE PROTEIN 5"/>
    <property type="match status" value="1"/>
</dbReference>
<dbReference type="InterPro" id="IPR000626">
    <property type="entry name" value="Ubiquitin-like_dom"/>
</dbReference>
<keyword evidence="6" id="KW-1185">Reference proteome</keyword>
<evidence type="ECO:0000259" key="4">
    <source>
        <dbReference type="PROSITE" id="PS50053"/>
    </source>
</evidence>
<dbReference type="EMBL" id="KZ107860">
    <property type="protein sequence ID" value="OSS43999.1"/>
    <property type="molecule type" value="Genomic_DNA"/>
</dbReference>
<dbReference type="Proteomes" id="UP000193240">
    <property type="component" value="Unassembled WGS sequence"/>
</dbReference>
<dbReference type="OMA" id="QSSEPMI"/>
<feature type="compositionally biased region" description="Polar residues" evidence="3">
    <location>
        <begin position="75"/>
        <end position="84"/>
    </location>
</feature>
<accession>A0A1Y2LK67</accession>
<feature type="compositionally biased region" description="Basic and acidic residues" evidence="3">
    <location>
        <begin position="130"/>
        <end position="225"/>
    </location>
</feature>
<dbReference type="InterPro" id="IPR029071">
    <property type="entry name" value="Ubiquitin-like_domsf"/>
</dbReference>
<protein>
    <recommendedName>
        <fullName evidence="1">Ubiquitin-like modifier HUB1</fullName>
    </recommendedName>
</protein>
<evidence type="ECO:0000313" key="6">
    <source>
        <dbReference type="Proteomes" id="UP000193240"/>
    </source>
</evidence>
<dbReference type="Gene3D" id="3.10.20.90">
    <property type="entry name" value="Phosphatidylinositol 3-kinase Catalytic Subunit, Chain A, domain 1"/>
    <property type="match status" value="1"/>
</dbReference>
<dbReference type="InterPro" id="IPR039732">
    <property type="entry name" value="Hub1/Ubl5"/>
</dbReference>
<evidence type="ECO:0000256" key="3">
    <source>
        <dbReference type="SAM" id="MobiDB-lite"/>
    </source>
</evidence>
<proteinExistence type="predicted"/>
<evidence type="ECO:0000256" key="2">
    <source>
        <dbReference type="ARBA" id="ARBA00022786"/>
    </source>
</evidence>
<sequence length="312" mass="35855">MQPRLSGKDDARRETRASLHVRWRREEASCGDCSPSSRSLGLMSFSGSAPLATSPTTQTTNTPFQSQPDLYTIDPSLTTFTVQMPSPPPRAEERPASPRTRSRSRSPRRSRSRSRSPAPRKPKSYSGLKWKNDKKDSSDRDGRRRDDRDDRRRDDRRDFDRRDGRDDRRGDRYSRDDRDRRGGDRDRRDDRRGDRRDDRDRRDTRDNRDRHPDRRSDKPPRDKKPAPAIASTGEAMIIVTVNDRLGTKTQVPCLPSDPVKVLKAMVAAKIGRPVHEIMLKRQGERPFHDSLSLADYAISNGVQIDLELNTGD</sequence>
<dbReference type="AlphaFoldDB" id="A0A1Y2LK67"/>